<evidence type="ECO:0000313" key="13">
    <source>
        <dbReference type="EMBL" id="ETN60466.1"/>
    </source>
</evidence>
<keyword evidence="9" id="KW-0969">Cilium</keyword>
<dbReference type="eggNOG" id="KOG3929">
    <property type="taxonomic scope" value="Eukaryota"/>
</dbReference>
<dbReference type="GO" id="GO:0035721">
    <property type="term" value="P:intraciliary retrograde transport"/>
    <property type="evidence" value="ECO:0007669"/>
    <property type="project" value="InterPro"/>
</dbReference>
<dbReference type="GO" id="GO:0036064">
    <property type="term" value="C:ciliary basal body"/>
    <property type="evidence" value="ECO:0007669"/>
    <property type="project" value="TreeGrafter"/>
</dbReference>
<keyword evidence="11" id="KW-0206">Cytoskeleton</keyword>
<organism evidence="13">
    <name type="scientific">Anopheles darlingi</name>
    <name type="common">Mosquito</name>
    <dbReference type="NCBI Taxonomy" id="43151"/>
    <lineage>
        <taxon>Eukaryota</taxon>
        <taxon>Metazoa</taxon>
        <taxon>Ecdysozoa</taxon>
        <taxon>Arthropoda</taxon>
        <taxon>Hexapoda</taxon>
        <taxon>Insecta</taxon>
        <taxon>Pterygota</taxon>
        <taxon>Neoptera</taxon>
        <taxon>Endopterygota</taxon>
        <taxon>Diptera</taxon>
        <taxon>Nematocera</taxon>
        <taxon>Culicoidea</taxon>
        <taxon>Culicidae</taxon>
        <taxon>Anophelinae</taxon>
        <taxon>Anopheles</taxon>
    </lineage>
</organism>
<dbReference type="VEuPathDB" id="VectorBase:ADAR2_009473"/>
<keyword evidence="10" id="KW-0505">Motor protein</keyword>
<evidence type="ECO:0000256" key="8">
    <source>
        <dbReference type="ARBA" id="ARBA00023017"/>
    </source>
</evidence>
<keyword evidence="15" id="KW-1185">Reference proteome</keyword>
<evidence type="ECO:0000256" key="1">
    <source>
        <dbReference type="ARBA" id="ARBA00004138"/>
    </source>
</evidence>
<keyword evidence="8" id="KW-0243">Dynein</keyword>
<proteinExistence type="inferred from homology"/>
<evidence type="ECO:0000256" key="7">
    <source>
        <dbReference type="ARBA" id="ARBA00022794"/>
    </source>
</evidence>
<dbReference type="InterPro" id="IPR040045">
    <property type="entry name" value="DYNC2LI1"/>
</dbReference>
<evidence type="ECO:0000256" key="10">
    <source>
        <dbReference type="ARBA" id="ARBA00023175"/>
    </source>
</evidence>
<comment type="subcellular location">
    <subcellularLocation>
        <location evidence="1">Cell projection</location>
        <location evidence="1">Cilium</location>
    </subcellularLocation>
    <subcellularLocation>
        <location evidence="2">Cytoplasm</location>
        <location evidence="2">Cytoskeleton</location>
    </subcellularLocation>
</comment>
<protein>
    <submittedName>
        <fullName evidence="13 14">Uncharacterized protein</fullName>
    </submittedName>
</protein>
<evidence type="ECO:0000313" key="14">
    <source>
        <dbReference type="EnsemblMetazoa" id="ADAC007913-PA"/>
    </source>
</evidence>
<dbReference type="GO" id="GO:0005868">
    <property type="term" value="C:cytoplasmic dynein complex"/>
    <property type="evidence" value="ECO:0007669"/>
    <property type="project" value="InterPro"/>
</dbReference>
<evidence type="ECO:0000256" key="2">
    <source>
        <dbReference type="ARBA" id="ARBA00004245"/>
    </source>
</evidence>
<evidence type="ECO:0000256" key="3">
    <source>
        <dbReference type="ARBA" id="ARBA00006831"/>
    </source>
</evidence>
<dbReference type="VEuPathDB" id="VectorBase:ADAC007913"/>
<reference evidence="13" key="3">
    <citation type="journal article" date="2013" name="Nucleic Acids Res.">
        <title>The genome of Anopheles darlingi, the main neotropical malaria vector.</title>
        <authorList>
            <person name="Marinotti O."/>
            <person name="Cerqueira G.C."/>
            <person name="de Almeida L.G."/>
            <person name="Ferro M.I."/>
            <person name="Loreto E.L."/>
            <person name="Zaha A."/>
            <person name="Teixeira S.M."/>
            <person name="Wespiser A.R."/>
            <person name="Almeida E Silva A."/>
            <person name="Schlindwein A.D."/>
            <person name="Pacheco A.C."/>
            <person name="Silva A.L."/>
            <person name="Graveley B.R."/>
            <person name="Walenz B.P."/>
            <person name="Lima Bde A."/>
            <person name="Ribeiro C.A."/>
            <person name="Nunes-Silva C.G."/>
            <person name="de Carvalho C.R."/>
            <person name="Soares C.M."/>
            <person name="de Menezes C.B."/>
            <person name="Matiolli C."/>
            <person name="Caffrey D."/>
            <person name="Araujo D.A."/>
            <person name="de Oliveira D.M."/>
            <person name="Golenbock D."/>
            <person name="Grisard E.C."/>
            <person name="Fantinatti-Garboggini F."/>
            <person name="de Carvalho F.M."/>
            <person name="Barcellos F.G."/>
            <person name="Prosdocimi F."/>
            <person name="May G."/>
            <person name="Azevedo Junior G.M."/>
            <person name="Guimaraes G.M."/>
            <person name="Goldman G.H."/>
            <person name="Padilha I.Q."/>
            <person name="Batista Jda S."/>
            <person name="Ferro J.A."/>
            <person name="Ribeiro J.M."/>
            <person name="Fietto J.L."/>
            <person name="Dabbas K.M."/>
            <person name="Cerdeira L."/>
            <person name="Agnez-Lima L.F."/>
            <person name="Brocchi M."/>
            <person name="de Carvalho M.O."/>
            <person name="Teixeira Mde M."/>
            <person name="Diniz Maia Mde M."/>
            <person name="Goldman M.H."/>
            <person name="Cruz Schneider M.P."/>
            <person name="Felipe M.S."/>
            <person name="Hungria M."/>
            <person name="Nicolas M.F."/>
            <person name="Pereira M."/>
            <person name="Montes M.A."/>
            <person name="Cantao M.E."/>
            <person name="Vincentz M."/>
            <person name="Rafael M.S."/>
            <person name="Silverman N."/>
            <person name="Stoco P.H."/>
            <person name="Souza R.C."/>
            <person name="Vicentini R."/>
            <person name="Gazzinelli R.T."/>
            <person name="Neves Rde O."/>
            <person name="Silva R."/>
            <person name="Astolfi-Filho S."/>
            <person name="Maciel T.E."/>
            <person name="Urmenyi T.P."/>
            <person name="Tadei W.P."/>
            <person name="Camargo E.P."/>
            <person name="de Vasconcelos A.T."/>
        </authorList>
    </citation>
    <scope>NUCLEOTIDE SEQUENCE</scope>
</reference>
<dbReference type="EnsemblMetazoa" id="ADAC007913-RA">
    <property type="protein sequence ID" value="ADAC007913-PA"/>
    <property type="gene ID" value="ADAC007913"/>
</dbReference>
<reference evidence="13" key="2">
    <citation type="submission" date="2010-05" db="EMBL/GenBank/DDBJ databases">
        <authorList>
            <person name="Almeida L.G."/>
            <person name="Nicolas M.F."/>
            <person name="Souza R.C."/>
            <person name="Vasconcelos A.T.R."/>
        </authorList>
    </citation>
    <scope>NUCLEOTIDE SEQUENCE</scope>
</reference>
<dbReference type="HOGENOM" id="CLU_1866818_0_0_1"/>
<dbReference type="PANTHER" id="PTHR13236:SF0">
    <property type="entry name" value="CYTOPLASMIC DYNEIN 2 LIGHT INTERMEDIATE CHAIN 1"/>
    <property type="match status" value="1"/>
</dbReference>
<keyword evidence="6" id="KW-0493">Microtubule</keyword>
<dbReference type="GO" id="GO:0045504">
    <property type="term" value="F:dynein heavy chain binding"/>
    <property type="evidence" value="ECO:0007669"/>
    <property type="project" value="TreeGrafter"/>
</dbReference>
<reference evidence="13 15" key="1">
    <citation type="journal article" date="2010" name="BMC Genomics">
        <title>Combination of measures distinguishes pre-miRNAs from other stem-loops in the genome of the newly sequenced Anopheles darlingi.</title>
        <authorList>
            <person name="Mendes N.D."/>
            <person name="Freitas A.T."/>
            <person name="Vasconcelos A.T."/>
            <person name="Sagot M.F."/>
        </authorList>
    </citation>
    <scope>NUCLEOTIDE SEQUENCE</scope>
</reference>
<evidence type="ECO:0000313" key="15">
    <source>
        <dbReference type="Proteomes" id="UP000000673"/>
    </source>
</evidence>
<dbReference type="GO" id="GO:0035735">
    <property type="term" value="P:intraciliary transport involved in cilium assembly"/>
    <property type="evidence" value="ECO:0007669"/>
    <property type="project" value="InterPro"/>
</dbReference>
<dbReference type="STRING" id="43151.W5J917"/>
<accession>W5J917</accession>
<evidence type="ECO:0000256" key="6">
    <source>
        <dbReference type="ARBA" id="ARBA00022701"/>
    </source>
</evidence>
<dbReference type="GO" id="GO:0005874">
    <property type="term" value="C:microtubule"/>
    <property type="evidence" value="ECO:0007669"/>
    <property type="project" value="UniProtKB-KW"/>
</dbReference>
<dbReference type="GO" id="GO:0005930">
    <property type="term" value="C:axoneme"/>
    <property type="evidence" value="ECO:0007669"/>
    <property type="project" value="TreeGrafter"/>
</dbReference>
<keyword evidence="7" id="KW-0970">Cilium biogenesis/degradation</keyword>
<keyword evidence="5" id="KW-0963">Cytoplasm</keyword>
<gene>
    <name evidence="13" type="ORF">AND_007913</name>
</gene>
<dbReference type="EMBL" id="ADMH02001931">
    <property type="protein sequence ID" value="ETN60466.1"/>
    <property type="molecule type" value="Genomic_DNA"/>
</dbReference>
<comment type="similarity">
    <text evidence="3">Belongs to the dynein light intermediate chain family.</text>
</comment>
<dbReference type="Proteomes" id="UP000000673">
    <property type="component" value="Unassembled WGS sequence"/>
</dbReference>
<evidence type="ECO:0000256" key="5">
    <source>
        <dbReference type="ARBA" id="ARBA00022490"/>
    </source>
</evidence>
<keyword evidence="12" id="KW-0966">Cell projection</keyword>
<dbReference type="PANTHER" id="PTHR13236">
    <property type="entry name" value="DYNEIN 2 LIGHT INTERMEDIATE CHAIN, ISOFORM 2"/>
    <property type="match status" value="1"/>
</dbReference>
<evidence type="ECO:0000256" key="11">
    <source>
        <dbReference type="ARBA" id="ARBA00023212"/>
    </source>
</evidence>
<reference evidence="14" key="4">
    <citation type="submission" date="2015-06" db="UniProtKB">
        <authorList>
            <consortium name="EnsemblMetazoa"/>
        </authorList>
    </citation>
    <scope>IDENTIFICATION</scope>
</reference>
<evidence type="ECO:0000256" key="4">
    <source>
        <dbReference type="ARBA" id="ARBA00022473"/>
    </source>
</evidence>
<keyword evidence="4" id="KW-0217">Developmental protein</keyword>
<evidence type="ECO:0000256" key="9">
    <source>
        <dbReference type="ARBA" id="ARBA00023069"/>
    </source>
</evidence>
<evidence type="ECO:0000256" key="12">
    <source>
        <dbReference type="ARBA" id="ARBA00023273"/>
    </source>
</evidence>
<name>W5J917_ANODA</name>
<dbReference type="AlphaFoldDB" id="W5J917"/>
<sequence length="137" mass="15517">MPIRSHGLASFSSIIMLDLAQPDRLWTDLEAVLNGLKQATSKHSSLGQTDEMKELTMQRIDSWERIGVTPTNSERIGHSFVTQIPQVPISQNVVPDDPGKDPGFKESTIDELRSHKDEELLYVLKDTEIRMKFEVVQ</sequence>